<protein>
    <submittedName>
        <fullName evidence="1">Hydrogenase</fullName>
    </submittedName>
</protein>
<accession>A0A2P6V9A8</accession>
<comment type="caution">
    <text evidence="1">The sequence shown here is derived from an EMBL/GenBank/DDBJ whole genome shotgun (WGS) entry which is preliminary data.</text>
</comment>
<dbReference type="Proteomes" id="UP000239649">
    <property type="component" value="Unassembled WGS sequence"/>
</dbReference>
<evidence type="ECO:0000313" key="2">
    <source>
        <dbReference type="Proteomes" id="UP000239649"/>
    </source>
</evidence>
<dbReference type="EMBL" id="LHPF02000018">
    <property type="protein sequence ID" value="PSC70677.1"/>
    <property type="molecule type" value="Genomic_DNA"/>
</dbReference>
<proteinExistence type="predicted"/>
<reference evidence="1 2" key="1">
    <citation type="journal article" date="2018" name="Plant J.">
        <title>Genome sequences of Chlorella sorokiniana UTEX 1602 and Micractinium conductrix SAG 241.80: implications to maltose excretion by a green alga.</title>
        <authorList>
            <person name="Arriola M.B."/>
            <person name="Velmurugan N."/>
            <person name="Zhang Y."/>
            <person name="Plunkett M.H."/>
            <person name="Hondzo H."/>
            <person name="Barney B.M."/>
        </authorList>
    </citation>
    <scope>NUCLEOTIDE SEQUENCE [LARGE SCALE GENOMIC DNA]</scope>
    <source>
        <strain evidence="1 2">SAG 241.80</strain>
    </source>
</reference>
<dbReference type="AlphaFoldDB" id="A0A2P6V9A8"/>
<sequence>MQNVHAGAGTALVLERPARPGLRGALTDLLRIGAGTRVLAQLTITLFVPLPPVATLATHSAITALTWNSAGYCSSQLLRHPLTRRRLATLVGALEQARLPLAAVQPLAGQLGPALFRIVQARRRQTACASPPPRSCTC</sequence>
<keyword evidence="2" id="KW-1185">Reference proteome</keyword>
<dbReference type="OrthoDB" id="518359at2759"/>
<name>A0A2P6V9A8_9CHLO</name>
<organism evidence="1 2">
    <name type="scientific">Micractinium conductrix</name>
    <dbReference type="NCBI Taxonomy" id="554055"/>
    <lineage>
        <taxon>Eukaryota</taxon>
        <taxon>Viridiplantae</taxon>
        <taxon>Chlorophyta</taxon>
        <taxon>core chlorophytes</taxon>
        <taxon>Trebouxiophyceae</taxon>
        <taxon>Chlorellales</taxon>
        <taxon>Chlorellaceae</taxon>
        <taxon>Chlorella clade</taxon>
        <taxon>Micractinium</taxon>
    </lineage>
</organism>
<evidence type="ECO:0000313" key="1">
    <source>
        <dbReference type="EMBL" id="PSC70677.1"/>
    </source>
</evidence>
<gene>
    <name evidence="1" type="ORF">C2E20_5813</name>
</gene>